<dbReference type="EC" id="2.5.1.7" evidence="13"/>
<evidence type="ECO:0000256" key="3">
    <source>
        <dbReference type="ARBA" id="ARBA00022490"/>
    </source>
</evidence>
<keyword evidence="9 13" id="KW-0961">Cell wall biogenesis/degradation</keyword>
<dbReference type="EMBL" id="CP045851">
    <property type="protein sequence ID" value="QGG94768.1"/>
    <property type="molecule type" value="Genomic_DNA"/>
</dbReference>
<evidence type="ECO:0000256" key="7">
    <source>
        <dbReference type="ARBA" id="ARBA00022984"/>
    </source>
</evidence>
<feature type="active site" description="Proton donor" evidence="13">
    <location>
        <position position="117"/>
    </location>
</feature>
<comment type="pathway">
    <text evidence="2 13">Cell wall biogenesis; peptidoglycan biosynthesis.</text>
</comment>
<feature type="binding site" evidence="13">
    <location>
        <position position="93"/>
    </location>
    <ligand>
        <name>UDP-N-acetyl-alpha-D-glucosamine</name>
        <dbReference type="ChEBI" id="CHEBI:57705"/>
    </ligand>
</feature>
<gene>
    <name evidence="13 15" type="primary">murA</name>
    <name evidence="15" type="ORF">GH723_06400</name>
</gene>
<dbReference type="GO" id="GO:0019277">
    <property type="term" value="P:UDP-N-acetylgalactosamine biosynthetic process"/>
    <property type="evidence" value="ECO:0007669"/>
    <property type="project" value="InterPro"/>
</dbReference>
<feature type="binding site" evidence="13">
    <location>
        <position position="337"/>
    </location>
    <ligand>
        <name>UDP-N-acetyl-alpha-D-glucosamine</name>
        <dbReference type="ChEBI" id="CHEBI:57705"/>
    </ligand>
</feature>
<evidence type="ECO:0000256" key="2">
    <source>
        <dbReference type="ARBA" id="ARBA00004752"/>
    </source>
</evidence>
<dbReference type="Gene3D" id="3.65.10.10">
    <property type="entry name" value="Enolpyruvate transferase domain"/>
    <property type="match status" value="2"/>
</dbReference>
<dbReference type="GO" id="GO:0008360">
    <property type="term" value="P:regulation of cell shape"/>
    <property type="evidence" value="ECO:0007669"/>
    <property type="project" value="UniProtKB-KW"/>
</dbReference>
<dbReference type="UniPathway" id="UPA00219"/>
<comment type="caution">
    <text evidence="13">Lacks conserved residue(s) required for the propagation of feature annotation.</text>
</comment>
<evidence type="ECO:0000256" key="4">
    <source>
        <dbReference type="ARBA" id="ARBA00022618"/>
    </source>
</evidence>
<dbReference type="GO" id="GO:0051301">
    <property type="term" value="P:cell division"/>
    <property type="evidence" value="ECO:0007669"/>
    <property type="project" value="UniProtKB-KW"/>
</dbReference>
<feature type="binding site" evidence="13">
    <location>
        <position position="315"/>
    </location>
    <ligand>
        <name>UDP-N-acetyl-alpha-D-glucosamine</name>
        <dbReference type="ChEBI" id="CHEBI:57705"/>
    </ligand>
</feature>
<dbReference type="InterPro" id="IPR013792">
    <property type="entry name" value="RNA3'P_cycl/enolpyr_Trfase_a/b"/>
</dbReference>
<evidence type="ECO:0000256" key="9">
    <source>
        <dbReference type="ARBA" id="ARBA00023316"/>
    </source>
</evidence>
<dbReference type="AlphaFoldDB" id="A0A5Q2RD35"/>
<keyword evidence="6 13" id="KW-0133">Cell shape</keyword>
<dbReference type="GO" id="GO:0071555">
    <property type="term" value="P:cell wall organization"/>
    <property type="evidence" value="ECO:0007669"/>
    <property type="project" value="UniProtKB-KW"/>
</dbReference>
<keyword evidence="4 13" id="KW-0132">Cell division</keyword>
<dbReference type="NCBIfam" id="NF006873">
    <property type="entry name" value="PRK09369.1"/>
    <property type="match status" value="1"/>
</dbReference>
<keyword evidence="7 13" id="KW-0573">Peptidoglycan synthesis</keyword>
<dbReference type="Proteomes" id="UP000334019">
    <property type="component" value="Chromosome"/>
</dbReference>
<feature type="binding site" evidence="13">
    <location>
        <begin position="22"/>
        <end position="23"/>
    </location>
    <ligand>
        <name>phosphoenolpyruvate</name>
        <dbReference type="ChEBI" id="CHEBI:58702"/>
    </ligand>
</feature>
<dbReference type="Pfam" id="PF00275">
    <property type="entry name" value="EPSP_synthase"/>
    <property type="match status" value="1"/>
</dbReference>
<dbReference type="GO" id="GO:0009252">
    <property type="term" value="P:peptidoglycan biosynthetic process"/>
    <property type="evidence" value="ECO:0007669"/>
    <property type="project" value="UniProtKB-UniRule"/>
</dbReference>
<evidence type="ECO:0000256" key="12">
    <source>
        <dbReference type="ARBA" id="ARBA00047527"/>
    </source>
</evidence>
<proteinExistence type="inferred from homology"/>
<evidence type="ECO:0000256" key="8">
    <source>
        <dbReference type="ARBA" id="ARBA00023306"/>
    </source>
</evidence>
<keyword evidence="3 13" id="KW-0963">Cytoplasm</keyword>
<reference evidence="15 16" key="1">
    <citation type="submission" date="2019-11" db="EMBL/GenBank/DDBJ databases">
        <authorList>
            <person name="He Y."/>
        </authorList>
    </citation>
    <scope>NUCLEOTIDE SEQUENCE [LARGE SCALE GENOMIC DNA]</scope>
    <source>
        <strain evidence="15 16">SCSIO 58843</strain>
    </source>
</reference>
<keyword evidence="5 13" id="KW-0808">Transferase</keyword>
<dbReference type="KEGG" id="atq:GH723_06400"/>
<evidence type="ECO:0000256" key="1">
    <source>
        <dbReference type="ARBA" id="ARBA00004496"/>
    </source>
</evidence>
<dbReference type="InterPro" id="IPR005750">
    <property type="entry name" value="UDP_GlcNAc_COvinyl_MurA"/>
</dbReference>
<protein>
    <recommendedName>
        <fullName evidence="13">UDP-N-acetylglucosamine 1-carboxyvinyltransferase</fullName>
        <ecNumber evidence="13">2.5.1.7</ecNumber>
    </recommendedName>
    <alternativeName>
        <fullName evidence="13">Enoylpyruvate transferase</fullName>
    </alternativeName>
    <alternativeName>
        <fullName evidence="13">UDP-N-acetylglucosamine enolpyruvyl transferase</fullName>
        <shortName evidence="13">EPT</shortName>
    </alternativeName>
</protein>
<dbReference type="PANTHER" id="PTHR43783:SF1">
    <property type="entry name" value="UDP-N-ACETYLGLUCOSAMINE 1-CARBOXYVINYLTRANSFERASE"/>
    <property type="match status" value="1"/>
</dbReference>
<dbReference type="NCBIfam" id="TIGR01072">
    <property type="entry name" value="murA"/>
    <property type="match status" value="1"/>
</dbReference>
<comment type="similarity">
    <text evidence="11 13">Belongs to the EPSP synthase family. MurA subfamily.</text>
</comment>
<dbReference type="RefSeq" id="WP_153758876.1">
    <property type="nucleotide sequence ID" value="NZ_CP045851.1"/>
</dbReference>
<feature type="domain" description="Enolpyruvate transferase" evidence="14">
    <location>
        <begin position="7"/>
        <end position="417"/>
    </location>
</feature>
<dbReference type="SUPFAM" id="SSF55205">
    <property type="entry name" value="EPT/RTPC-like"/>
    <property type="match status" value="1"/>
</dbReference>
<accession>A0A5Q2RD35</accession>
<dbReference type="CDD" id="cd01555">
    <property type="entry name" value="UdpNAET"/>
    <property type="match status" value="1"/>
</dbReference>
<keyword evidence="8 13" id="KW-0131">Cell cycle</keyword>
<dbReference type="InterPro" id="IPR001986">
    <property type="entry name" value="Enolpyruvate_Tfrase_dom"/>
</dbReference>
<name>A0A5Q2RD35_9ACTN</name>
<comment type="subcellular location">
    <subcellularLocation>
        <location evidence="1 13">Cytoplasm</location>
    </subcellularLocation>
</comment>
<evidence type="ECO:0000256" key="13">
    <source>
        <dbReference type="HAMAP-Rule" id="MF_00111"/>
    </source>
</evidence>
<evidence type="ECO:0000256" key="6">
    <source>
        <dbReference type="ARBA" id="ARBA00022960"/>
    </source>
</evidence>
<dbReference type="PANTHER" id="PTHR43783">
    <property type="entry name" value="UDP-N-ACETYLGLUCOSAMINE 1-CARBOXYVINYLTRANSFERASE"/>
    <property type="match status" value="1"/>
</dbReference>
<dbReference type="InterPro" id="IPR050068">
    <property type="entry name" value="MurA_subfamily"/>
</dbReference>
<organism evidence="15 16">
    <name type="scientific">Actinomarinicola tropica</name>
    <dbReference type="NCBI Taxonomy" id="2789776"/>
    <lineage>
        <taxon>Bacteria</taxon>
        <taxon>Bacillati</taxon>
        <taxon>Actinomycetota</taxon>
        <taxon>Acidimicrobiia</taxon>
        <taxon>Acidimicrobiales</taxon>
        <taxon>Iamiaceae</taxon>
        <taxon>Actinomarinicola</taxon>
    </lineage>
</organism>
<evidence type="ECO:0000313" key="16">
    <source>
        <dbReference type="Proteomes" id="UP000334019"/>
    </source>
</evidence>
<dbReference type="InterPro" id="IPR036968">
    <property type="entry name" value="Enolpyruvate_Tfrase_sf"/>
</dbReference>
<evidence type="ECO:0000256" key="5">
    <source>
        <dbReference type="ARBA" id="ARBA00022679"/>
    </source>
</evidence>
<sequence length="429" mass="45686">MERFVITGGQPLSGTVRPAGNKNAALPMLAATLLGSTPSTLRNVPDIGDVRTMVRLIEALGGTVERGADHTVTVDPTGVAPRALDPDESARIRASLLLAGPLLGRFGRATIPPPGGDTIGRRRNDTHWHAFDALGAEMTLVDFVHDLRAPSGRLTGADILLDEASVMATENAVMAAVLAKGTTTIRNAASEPHVQDLCRMLVAMGASIDGIGSNLLTIEGRDALDGTEAEVSPDFMEVGSFIGLGAITEGDLRIGPVRHDDLRMIISKFDVLGVRVDQDGDDIVVPSAQDLHVREDHGGKIPRIHEAPWPGFPADLMSIALVVATQASGTVLLHQWMFESRLYFTDRLIEMGARIIVADPHRAVVTGPSKLGGARLQSPDIRAGMALLMASLCAEGRSTIGNVHQIDRGYERIDEKLRSLGAHIERAPV</sequence>
<dbReference type="GO" id="GO:0008760">
    <property type="term" value="F:UDP-N-acetylglucosamine 1-carboxyvinyltransferase activity"/>
    <property type="evidence" value="ECO:0007669"/>
    <property type="project" value="UniProtKB-UniRule"/>
</dbReference>
<dbReference type="GO" id="GO:0005737">
    <property type="term" value="C:cytoplasm"/>
    <property type="evidence" value="ECO:0007669"/>
    <property type="project" value="UniProtKB-SubCell"/>
</dbReference>
<evidence type="ECO:0000259" key="14">
    <source>
        <dbReference type="Pfam" id="PF00275"/>
    </source>
</evidence>
<evidence type="ECO:0000256" key="10">
    <source>
        <dbReference type="ARBA" id="ARBA00037534"/>
    </source>
</evidence>
<comment type="function">
    <text evidence="10 13">Cell wall formation. Adds enolpyruvyl to UDP-N-acetylglucosamine.</text>
</comment>
<comment type="catalytic activity">
    <reaction evidence="12 13">
        <text>phosphoenolpyruvate + UDP-N-acetyl-alpha-D-glucosamine = UDP-N-acetyl-3-O-(1-carboxyvinyl)-alpha-D-glucosamine + phosphate</text>
        <dbReference type="Rhea" id="RHEA:18681"/>
        <dbReference type="ChEBI" id="CHEBI:43474"/>
        <dbReference type="ChEBI" id="CHEBI:57705"/>
        <dbReference type="ChEBI" id="CHEBI:58702"/>
        <dbReference type="ChEBI" id="CHEBI:68483"/>
        <dbReference type="EC" id="2.5.1.7"/>
    </reaction>
</comment>
<dbReference type="HAMAP" id="MF_00111">
    <property type="entry name" value="MurA"/>
    <property type="match status" value="1"/>
</dbReference>
<keyword evidence="16" id="KW-1185">Reference proteome</keyword>
<evidence type="ECO:0000256" key="11">
    <source>
        <dbReference type="ARBA" id="ARBA00038367"/>
    </source>
</evidence>
<evidence type="ECO:0000313" key="15">
    <source>
        <dbReference type="EMBL" id="QGG94768.1"/>
    </source>
</evidence>